<feature type="non-terminal residue" evidence="1">
    <location>
        <position position="1"/>
    </location>
</feature>
<comment type="caution">
    <text evidence="1">The sequence shown here is derived from an EMBL/GenBank/DDBJ whole genome shotgun (WGS) entry which is preliminary data.</text>
</comment>
<gene>
    <name evidence="1" type="ORF">AVEN_123046_1</name>
</gene>
<accession>A0A4Y2KF66</accession>
<dbReference type="Proteomes" id="UP000499080">
    <property type="component" value="Unassembled WGS sequence"/>
</dbReference>
<reference evidence="1 2" key="1">
    <citation type="journal article" date="2019" name="Sci. Rep.">
        <title>Orb-weaving spider Araneus ventricosus genome elucidates the spidroin gene catalogue.</title>
        <authorList>
            <person name="Kono N."/>
            <person name="Nakamura H."/>
            <person name="Ohtoshi R."/>
            <person name="Moran D.A.P."/>
            <person name="Shinohara A."/>
            <person name="Yoshida Y."/>
            <person name="Fujiwara M."/>
            <person name="Mori M."/>
            <person name="Tomita M."/>
            <person name="Arakawa K."/>
        </authorList>
    </citation>
    <scope>NUCLEOTIDE SEQUENCE [LARGE SCALE GENOMIC DNA]</scope>
</reference>
<proteinExistence type="predicted"/>
<sequence>ARLHFLTQVFPVREDSPVEEGKRPPTPWARWCQLAPIPSPRRRLVMGQIRSFCGLGSADSFRLRKNGFIAHNYFNNLYY</sequence>
<protein>
    <submittedName>
        <fullName evidence="1">Uncharacterized protein</fullName>
    </submittedName>
</protein>
<keyword evidence="2" id="KW-1185">Reference proteome</keyword>
<dbReference type="EMBL" id="BGPR01114421">
    <property type="protein sequence ID" value="GBN00935.1"/>
    <property type="molecule type" value="Genomic_DNA"/>
</dbReference>
<dbReference type="AlphaFoldDB" id="A0A4Y2KF66"/>
<evidence type="ECO:0000313" key="2">
    <source>
        <dbReference type="Proteomes" id="UP000499080"/>
    </source>
</evidence>
<name>A0A4Y2KF66_ARAVE</name>
<organism evidence="1 2">
    <name type="scientific">Araneus ventricosus</name>
    <name type="common">Orbweaver spider</name>
    <name type="synonym">Epeira ventricosa</name>
    <dbReference type="NCBI Taxonomy" id="182803"/>
    <lineage>
        <taxon>Eukaryota</taxon>
        <taxon>Metazoa</taxon>
        <taxon>Ecdysozoa</taxon>
        <taxon>Arthropoda</taxon>
        <taxon>Chelicerata</taxon>
        <taxon>Arachnida</taxon>
        <taxon>Araneae</taxon>
        <taxon>Araneomorphae</taxon>
        <taxon>Entelegynae</taxon>
        <taxon>Araneoidea</taxon>
        <taxon>Araneidae</taxon>
        <taxon>Araneus</taxon>
    </lineage>
</organism>
<evidence type="ECO:0000313" key="1">
    <source>
        <dbReference type="EMBL" id="GBN00935.1"/>
    </source>
</evidence>